<keyword evidence="8" id="KW-0067">ATP-binding</keyword>
<comment type="similarity">
    <text evidence="2">Belongs to the cation transport ATPase (P-type) (TC 3.A.3) family. Type IB subfamily.</text>
</comment>
<proteinExistence type="inferred from homology"/>
<keyword evidence="12 13" id="KW-0472">Membrane</keyword>
<keyword evidence="7" id="KW-0547">Nucleotide-binding</keyword>
<gene>
    <name evidence="15" type="ORF">LCGC14_2713410</name>
</gene>
<dbReference type="GO" id="GO:0043682">
    <property type="term" value="F:P-type divalent copper transporter activity"/>
    <property type="evidence" value="ECO:0007669"/>
    <property type="project" value="TreeGrafter"/>
</dbReference>
<sequence>PQIISNKDLIEAVREVGYDVVRKTERLTLKIGGMTCASCVHTIEKALKKTEGILKANVNLATEEATIEFDAGVTNLRELEKVVEGTGYRVVKKEAEEKEEEKVDEDIIKVQKAKRLLISAMIPEIIVMTLMMVHYMVVAIPGYNVIIALLGFPIVFLSGWATHRASWRAIRHGRANMDVLISIGSVPPYLMGLAVFIFPAAAFIEMATTIVSFHLLGRYLEVKAKGRASQAIKKLLQLGAKTAHILVDGEEKEIAIEEVKVGDIMLVRPGEKIPTDGVIVEGKSAIDESMATGESMPVNKKMGDEAIGATINQQGLLKIKASKIGKDTFLSQVIKMVGECQGSKVPIQEFADKITSYMVPAVLLISLSTIVAWLVFPDFFMNIITWGAPFLPWINIELGPVALALFAGVAVLVICCPCALGLGTPTALMVSS</sequence>
<accession>A0A0F9BLD7</accession>
<dbReference type="GO" id="GO:0005507">
    <property type="term" value="F:copper ion binding"/>
    <property type="evidence" value="ECO:0007669"/>
    <property type="project" value="TreeGrafter"/>
</dbReference>
<evidence type="ECO:0000256" key="6">
    <source>
        <dbReference type="ARBA" id="ARBA00022723"/>
    </source>
</evidence>
<feature type="domain" description="HMA" evidence="14">
    <location>
        <begin position="25"/>
        <end position="91"/>
    </location>
</feature>
<dbReference type="SUPFAM" id="SSF55008">
    <property type="entry name" value="HMA, heavy metal-associated domain"/>
    <property type="match status" value="1"/>
</dbReference>
<keyword evidence="4" id="KW-1003">Cell membrane</keyword>
<evidence type="ECO:0000256" key="7">
    <source>
        <dbReference type="ARBA" id="ARBA00022741"/>
    </source>
</evidence>
<evidence type="ECO:0000256" key="8">
    <source>
        <dbReference type="ARBA" id="ARBA00022840"/>
    </source>
</evidence>
<dbReference type="AlphaFoldDB" id="A0A0F9BLD7"/>
<dbReference type="GO" id="GO:0016887">
    <property type="term" value="F:ATP hydrolysis activity"/>
    <property type="evidence" value="ECO:0007669"/>
    <property type="project" value="InterPro"/>
</dbReference>
<comment type="caution">
    <text evidence="15">The sequence shown here is derived from an EMBL/GenBank/DDBJ whole genome shotgun (WGS) entry which is preliminary data.</text>
</comment>
<evidence type="ECO:0000256" key="12">
    <source>
        <dbReference type="ARBA" id="ARBA00023136"/>
    </source>
</evidence>
<reference evidence="15" key="1">
    <citation type="journal article" date="2015" name="Nature">
        <title>Complex archaea that bridge the gap between prokaryotes and eukaryotes.</title>
        <authorList>
            <person name="Spang A."/>
            <person name="Saw J.H."/>
            <person name="Jorgensen S.L."/>
            <person name="Zaremba-Niedzwiedzka K."/>
            <person name="Martijn J."/>
            <person name="Lind A.E."/>
            <person name="van Eijk R."/>
            <person name="Schleper C."/>
            <person name="Guy L."/>
            <person name="Ettema T.J."/>
        </authorList>
    </citation>
    <scope>NUCLEOTIDE SEQUENCE</scope>
</reference>
<evidence type="ECO:0000256" key="5">
    <source>
        <dbReference type="ARBA" id="ARBA00022692"/>
    </source>
</evidence>
<dbReference type="EMBL" id="LAZR01048673">
    <property type="protein sequence ID" value="KKK91394.1"/>
    <property type="molecule type" value="Genomic_DNA"/>
</dbReference>
<name>A0A0F9BLD7_9ZZZZ</name>
<evidence type="ECO:0000256" key="11">
    <source>
        <dbReference type="ARBA" id="ARBA00023065"/>
    </source>
</evidence>
<dbReference type="GO" id="GO:0005886">
    <property type="term" value="C:plasma membrane"/>
    <property type="evidence" value="ECO:0007669"/>
    <property type="project" value="UniProtKB-SubCell"/>
</dbReference>
<keyword evidence="10 13" id="KW-1133">Transmembrane helix</keyword>
<keyword evidence="11" id="KW-0406">Ion transport</keyword>
<dbReference type="InterPro" id="IPR017969">
    <property type="entry name" value="Heavy-metal-associated_CS"/>
</dbReference>
<feature type="non-terminal residue" evidence="15">
    <location>
        <position position="1"/>
    </location>
</feature>
<protein>
    <recommendedName>
        <fullName evidence="14">HMA domain-containing protein</fullName>
    </recommendedName>
</protein>
<dbReference type="InterPro" id="IPR006121">
    <property type="entry name" value="HMA_dom"/>
</dbReference>
<dbReference type="GO" id="GO:0005524">
    <property type="term" value="F:ATP binding"/>
    <property type="evidence" value="ECO:0007669"/>
    <property type="project" value="UniProtKB-KW"/>
</dbReference>
<evidence type="ECO:0000313" key="15">
    <source>
        <dbReference type="EMBL" id="KKK91394.1"/>
    </source>
</evidence>
<dbReference type="GO" id="GO:0055070">
    <property type="term" value="P:copper ion homeostasis"/>
    <property type="evidence" value="ECO:0007669"/>
    <property type="project" value="TreeGrafter"/>
</dbReference>
<dbReference type="FunFam" id="2.70.150.10:FF:000020">
    <property type="entry name" value="Copper-exporting P-type ATPase A"/>
    <property type="match status" value="1"/>
</dbReference>
<dbReference type="Gene3D" id="2.70.150.10">
    <property type="entry name" value="Calcium-transporting ATPase, cytoplasmic transduction domain A"/>
    <property type="match status" value="1"/>
</dbReference>
<dbReference type="Pfam" id="PF00122">
    <property type="entry name" value="E1-E2_ATPase"/>
    <property type="match status" value="1"/>
</dbReference>
<evidence type="ECO:0000256" key="13">
    <source>
        <dbReference type="SAM" id="Phobius"/>
    </source>
</evidence>
<keyword evidence="3" id="KW-0813">Transport</keyword>
<dbReference type="InterPro" id="IPR036163">
    <property type="entry name" value="HMA_dom_sf"/>
</dbReference>
<dbReference type="InterPro" id="IPR008250">
    <property type="entry name" value="ATPase_P-typ_transduc_dom_A_sf"/>
</dbReference>
<evidence type="ECO:0000256" key="2">
    <source>
        <dbReference type="ARBA" id="ARBA00006024"/>
    </source>
</evidence>
<dbReference type="Pfam" id="PF00403">
    <property type="entry name" value="HMA"/>
    <property type="match status" value="1"/>
</dbReference>
<keyword evidence="6" id="KW-0479">Metal-binding</keyword>
<dbReference type="FunFam" id="3.30.70.100:FF:000005">
    <property type="entry name" value="Copper-exporting P-type ATPase A"/>
    <property type="match status" value="1"/>
</dbReference>
<dbReference type="CDD" id="cd00371">
    <property type="entry name" value="HMA"/>
    <property type="match status" value="1"/>
</dbReference>
<organism evidence="15">
    <name type="scientific">marine sediment metagenome</name>
    <dbReference type="NCBI Taxonomy" id="412755"/>
    <lineage>
        <taxon>unclassified sequences</taxon>
        <taxon>metagenomes</taxon>
        <taxon>ecological metagenomes</taxon>
    </lineage>
</organism>
<dbReference type="InterPro" id="IPR001802">
    <property type="entry name" value="MerP/CopZ"/>
</dbReference>
<evidence type="ECO:0000256" key="10">
    <source>
        <dbReference type="ARBA" id="ARBA00022989"/>
    </source>
</evidence>
<keyword evidence="5 13" id="KW-0812">Transmembrane</keyword>
<dbReference type="InterPro" id="IPR001757">
    <property type="entry name" value="P_typ_ATPase"/>
</dbReference>
<evidence type="ECO:0000259" key="14">
    <source>
        <dbReference type="PROSITE" id="PS50846"/>
    </source>
</evidence>
<dbReference type="InterPro" id="IPR059000">
    <property type="entry name" value="ATPase_P-type_domA"/>
</dbReference>
<feature type="transmembrane region" description="Helical" evidence="13">
    <location>
        <begin position="357"/>
        <end position="376"/>
    </location>
</feature>
<dbReference type="PROSITE" id="PS50846">
    <property type="entry name" value="HMA_2"/>
    <property type="match status" value="1"/>
</dbReference>
<dbReference type="NCBIfam" id="TIGR01494">
    <property type="entry name" value="ATPase_P-type"/>
    <property type="match status" value="1"/>
</dbReference>
<dbReference type="Gene3D" id="3.30.70.100">
    <property type="match status" value="1"/>
</dbReference>
<dbReference type="PANTHER" id="PTHR43520:SF8">
    <property type="entry name" value="P-TYPE CU(+) TRANSPORTER"/>
    <property type="match status" value="1"/>
</dbReference>
<evidence type="ECO:0000256" key="9">
    <source>
        <dbReference type="ARBA" id="ARBA00022967"/>
    </source>
</evidence>
<evidence type="ECO:0000256" key="3">
    <source>
        <dbReference type="ARBA" id="ARBA00022448"/>
    </source>
</evidence>
<feature type="non-terminal residue" evidence="15">
    <location>
        <position position="432"/>
    </location>
</feature>
<feature type="transmembrane region" description="Helical" evidence="13">
    <location>
        <begin position="116"/>
        <end position="137"/>
    </location>
</feature>
<keyword evidence="9" id="KW-1278">Translocase</keyword>
<evidence type="ECO:0000256" key="4">
    <source>
        <dbReference type="ARBA" id="ARBA00022475"/>
    </source>
</evidence>
<evidence type="ECO:0000256" key="1">
    <source>
        <dbReference type="ARBA" id="ARBA00004651"/>
    </source>
</evidence>
<feature type="transmembrane region" description="Helical" evidence="13">
    <location>
        <begin position="143"/>
        <end position="161"/>
    </location>
</feature>
<dbReference type="PANTHER" id="PTHR43520">
    <property type="entry name" value="ATP7, ISOFORM B"/>
    <property type="match status" value="1"/>
</dbReference>
<dbReference type="SUPFAM" id="SSF81653">
    <property type="entry name" value="Calcium ATPase, transduction domain A"/>
    <property type="match status" value="1"/>
</dbReference>
<dbReference type="PRINTS" id="PR00946">
    <property type="entry name" value="HGSCAVENGER"/>
</dbReference>
<feature type="transmembrane region" description="Helical" evidence="13">
    <location>
        <begin position="401"/>
        <end position="422"/>
    </location>
</feature>
<comment type="subcellular location">
    <subcellularLocation>
        <location evidence="1">Cell membrane</location>
        <topology evidence="1">Multi-pass membrane protein</topology>
    </subcellularLocation>
</comment>
<dbReference type="PROSITE" id="PS01047">
    <property type="entry name" value="HMA_1"/>
    <property type="match status" value="1"/>
</dbReference>